<dbReference type="OrthoDB" id="3422701at2"/>
<feature type="domain" description="ER-bound oxygenase mpaB/mpaB'/Rubber oxygenase catalytic" evidence="1">
    <location>
        <begin position="30"/>
        <end position="253"/>
    </location>
</feature>
<dbReference type="EMBL" id="RFFH01000007">
    <property type="protein sequence ID" value="RMI31367.1"/>
    <property type="molecule type" value="Genomic_DNA"/>
</dbReference>
<accession>A0A3M2L145</accession>
<evidence type="ECO:0000259" key="1">
    <source>
        <dbReference type="Pfam" id="PF09995"/>
    </source>
</evidence>
<dbReference type="PANTHER" id="PTHR36151">
    <property type="entry name" value="BLR2777 PROTEIN"/>
    <property type="match status" value="1"/>
</dbReference>
<evidence type="ECO:0000313" key="3">
    <source>
        <dbReference type="Proteomes" id="UP000279275"/>
    </source>
</evidence>
<dbReference type="InterPro" id="IPR018713">
    <property type="entry name" value="MPAB/Lcp_cat_dom"/>
</dbReference>
<dbReference type="RefSeq" id="WP_122189317.1">
    <property type="nucleotide sequence ID" value="NZ_RFFH01000007.1"/>
</dbReference>
<gene>
    <name evidence="2" type="ORF">EBN03_18605</name>
</gene>
<name>A0A3M2L145_9NOCA</name>
<comment type="caution">
    <text evidence="2">The sequence shown here is derived from an EMBL/GenBank/DDBJ whole genome shotgun (WGS) entry which is preliminary data.</text>
</comment>
<reference evidence="2 3" key="1">
    <citation type="submission" date="2018-10" db="EMBL/GenBank/DDBJ databases">
        <title>Isolation from cow dung.</title>
        <authorList>
            <person name="Ling L."/>
        </authorList>
    </citation>
    <scope>NUCLEOTIDE SEQUENCE [LARGE SCALE GENOMIC DNA]</scope>
    <source>
        <strain evidence="2 3">NEAU-LL90</strain>
    </source>
</reference>
<dbReference type="Pfam" id="PF09995">
    <property type="entry name" value="MPAB_Lcp_cat"/>
    <property type="match status" value="1"/>
</dbReference>
<dbReference type="Proteomes" id="UP000279275">
    <property type="component" value="Unassembled WGS sequence"/>
</dbReference>
<proteinExistence type="predicted"/>
<protein>
    <submittedName>
        <fullName evidence="2">DUF2236 domain-containing protein</fullName>
    </submittedName>
</protein>
<evidence type="ECO:0000313" key="2">
    <source>
        <dbReference type="EMBL" id="RMI31367.1"/>
    </source>
</evidence>
<dbReference type="AlphaFoldDB" id="A0A3M2L145"/>
<sequence>MTTPLRRSDPEPARTCRYGTVDNFDIDSYLDGANVLLGGGANVIMQLSNVPIGHGVAHSAVYSGRADLRPWKRLRTTVTYLAVALLGNEHDRQIFRTAVNGSHRMVRSEPGAEVRYNAFDPELQKWVAACLYFGIVDLRERLYGPDDRATREVFLQYAARLGTTLQMKPDMWFHTLEEFDEYWQDGLKRHVPDELVAGYLEDLVDLRNVPRLAVFAPLHRFIVTGLLPASMREGLDLTWTPRQERRHRRLLRGLGGVQRRLPAQARLFPYQLLLRDVRRRHRGGRPLV</sequence>
<dbReference type="GO" id="GO:0016491">
    <property type="term" value="F:oxidoreductase activity"/>
    <property type="evidence" value="ECO:0007669"/>
    <property type="project" value="InterPro"/>
</dbReference>
<keyword evidence="3" id="KW-1185">Reference proteome</keyword>
<organism evidence="2 3">
    <name type="scientific">Nocardia stercoris</name>
    <dbReference type="NCBI Taxonomy" id="2483361"/>
    <lineage>
        <taxon>Bacteria</taxon>
        <taxon>Bacillati</taxon>
        <taxon>Actinomycetota</taxon>
        <taxon>Actinomycetes</taxon>
        <taxon>Mycobacteriales</taxon>
        <taxon>Nocardiaceae</taxon>
        <taxon>Nocardia</taxon>
    </lineage>
</organism>
<dbReference type="PANTHER" id="PTHR36151:SF3">
    <property type="entry name" value="ER-BOUND OXYGENASE MPAB_MPAB'_RUBBER OXYGENASE CATALYTIC DOMAIN-CONTAINING PROTEIN"/>
    <property type="match status" value="1"/>
</dbReference>